<organism evidence="2 3">
    <name type="scientific">Candidatus Terrybacteria bacterium RIFCSPLOWO2_01_FULL_40_23</name>
    <dbReference type="NCBI Taxonomy" id="1802366"/>
    <lineage>
        <taxon>Bacteria</taxon>
        <taxon>Candidatus Terryibacteriota</taxon>
    </lineage>
</organism>
<dbReference type="InterPro" id="IPR029058">
    <property type="entry name" value="AB_hydrolase_fold"/>
</dbReference>
<comment type="caution">
    <text evidence="2">The sequence shown here is derived from an EMBL/GenBank/DDBJ whole genome shotgun (WGS) entry which is preliminary data.</text>
</comment>
<evidence type="ECO:0000259" key="1">
    <source>
        <dbReference type="Pfam" id="PF00561"/>
    </source>
</evidence>
<protein>
    <recommendedName>
        <fullName evidence="1">AB hydrolase-1 domain-containing protein</fullName>
    </recommendedName>
</protein>
<proteinExistence type="predicted"/>
<feature type="domain" description="AB hydrolase-1" evidence="1">
    <location>
        <begin position="41"/>
        <end position="136"/>
    </location>
</feature>
<gene>
    <name evidence="2" type="ORF">A3A97_02460</name>
</gene>
<dbReference type="PANTHER" id="PTHR37946">
    <property type="entry name" value="SLL1969 PROTEIN"/>
    <property type="match status" value="1"/>
</dbReference>
<dbReference type="InterPro" id="IPR000073">
    <property type="entry name" value="AB_hydrolase_1"/>
</dbReference>
<dbReference type="Proteomes" id="UP000176951">
    <property type="component" value="Unassembled WGS sequence"/>
</dbReference>
<accession>A0A1G2PSK1</accession>
<dbReference type="Gene3D" id="3.40.50.1820">
    <property type="entry name" value="alpha/beta hydrolase"/>
    <property type="match status" value="1"/>
</dbReference>
<dbReference type="SUPFAM" id="SSF53474">
    <property type="entry name" value="alpha/beta-Hydrolases"/>
    <property type="match status" value="1"/>
</dbReference>
<dbReference type="EMBL" id="MHSW01000024">
    <property type="protein sequence ID" value="OHA51295.1"/>
    <property type="molecule type" value="Genomic_DNA"/>
</dbReference>
<dbReference type="PANTHER" id="PTHR37946:SF1">
    <property type="entry name" value="SLL1969 PROTEIN"/>
    <property type="match status" value="1"/>
</dbReference>
<sequence>MLKKIGYWTIDYLHAVHKQSLAFMYRKPPEHYLGYVVGNKKPIVLIPGLFEKWHFLKAIADPLSLQGHPIYVPEHIGYNTKEIHNGAQLVHEFIEENDLNGVIIIAHSKGGLIGKHILAFHNQDERVAKVIAIATPFQGSYIAKLVPHKIAKEFTPNSKIIQILSEQKDVNQQIVAICGIFDNSIWPSSNCHLEGAKNIQVNVHGHHTILFDKNTRKIVLDEVEKI</sequence>
<reference evidence="2 3" key="1">
    <citation type="journal article" date="2016" name="Nat. Commun.">
        <title>Thousands of microbial genomes shed light on interconnected biogeochemical processes in an aquifer system.</title>
        <authorList>
            <person name="Anantharaman K."/>
            <person name="Brown C.T."/>
            <person name="Hug L.A."/>
            <person name="Sharon I."/>
            <person name="Castelle C.J."/>
            <person name="Probst A.J."/>
            <person name="Thomas B.C."/>
            <person name="Singh A."/>
            <person name="Wilkins M.J."/>
            <person name="Karaoz U."/>
            <person name="Brodie E.L."/>
            <person name="Williams K.H."/>
            <person name="Hubbard S.S."/>
            <person name="Banfield J.F."/>
        </authorList>
    </citation>
    <scope>NUCLEOTIDE SEQUENCE [LARGE SCALE GENOMIC DNA]</scope>
</reference>
<name>A0A1G2PSK1_9BACT</name>
<dbReference type="Pfam" id="PF00561">
    <property type="entry name" value="Abhydrolase_1"/>
    <property type="match status" value="1"/>
</dbReference>
<dbReference type="AlphaFoldDB" id="A0A1G2PSK1"/>
<evidence type="ECO:0000313" key="3">
    <source>
        <dbReference type="Proteomes" id="UP000176951"/>
    </source>
</evidence>
<evidence type="ECO:0000313" key="2">
    <source>
        <dbReference type="EMBL" id="OHA51295.1"/>
    </source>
</evidence>